<dbReference type="Gene3D" id="3.55.50.30">
    <property type="match status" value="1"/>
</dbReference>
<keyword evidence="1" id="KW-0472">Membrane</keyword>
<dbReference type="Pfam" id="PF04773">
    <property type="entry name" value="FecR"/>
    <property type="match status" value="1"/>
</dbReference>
<dbReference type="OrthoDB" id="1099963at2"/>
<evidence type="ECO:0000313" key="4">
    <source>
        <dbReference type="EMBL" id="SMO38851.1"/>
    </source>
</evidence>
<keyword evidence="1" id="KW-1133">Transmembrane helix</keyword>
<sequence length="414" mass="46744">MPDMNNNIDNLIINFLQGTLSESGQDDLNNWIIASDKNRALFEKLTSQKWINTELESFYQYNEDKGWDKVVERLALNSSPIAEKNFESPKIGMLLLWKRIAVAASVLLVMGVGSYFLLLNKFERRNEIVKTIKPAKNIEAPIGPKAMITLANGNKLYLDKVSKGALAIQENVKVMKLADGQIVYSSNASNGNQKVVPYNTLTNPRGSADVINMTLSDGTKVWLNADTRLKYPVSFDGSANRVVYLESGEIYFKVTKNPSKPFIVHNGDMSIQVLGTSFNVNAYSGIIYTTLVEGKVKVDIKNTSELQLIPGQQAQFDRWSGALEKQEVDVFPYVAWKEGILAFDNTTLESLMEQVGRLYDYDIEFKDSELKQLHFNGRMEKTATVIELLDIIQKTTNVKFNLKDRRIIIEKTTR</sequence>
<name>A0A521AVV6_9SPHI</name>
<dbReference type="InterPro" id="IPR032508">
    <property type="entry name" value="FecR_C"/>
</dbReference>
<keyword evidence="1" id="KW-0812">Transmembrane</keyword>
<reference evidence="4 5" key="1">
    <citation type="submission" date="2017-05" db="EMBL/GenBank/DDBJ databases">
        <authorList>
            <person name="Varghese N."/>
            <person name="Submissions S."/>
        </authorList>
    </citation>
    <scope>NUCLEOTIDE SEQUENCE [LARGE SCALE GENOMIC DNA]</scope>
    <source>
        <strain evidence="4 5">DSM 21342</strain>
    </source>
</reference>
<dbReference type="EMBL" id="FXSZ01000001">
    <property type="protein sequence ID" value="SMO38851.1"/>
    <property type="molecule type" value="Genomic_DNA"/>
</dbReference>
<dbReference type="GO" id="GO:0016989">
    <property type="term" value="F:sigma factor antagonist activity"/>
    <property type="evidence" value="ECO:0007669"/>
    <property type="project" value="TreeGrafter"/>
</dbReference>
<dbReference type="Pfam" id="PF16344">
    <property type="entry name" value="FecR_C"/>
    <property type="match status" value="1"/>
</dbReference>
<accession>A0A521AVV6</accession>
<feature type="domain" description="FecR protein" evidence="2">
    <location>
        <begin position="211"/>
        <end position="297"/>
    </location>
</feature>
<dbReference type="AlphaFoldDB" id="A0A521AVV6"/>
<dbReference type="Proteomes" id="UP000315971">
    <property type="component" value="Unassembled WGS sequence"/>
</dbReference>
<protein>
    <submittedName>
        <fullName evidence="4">FecR family protein</fullName>
    </submittedName>
</protein>
<evidence type="ECO:0000256" key="1">
    <source>
        <dbReference type="SAM" id="Phobius"/>
    </source>
</evidence>
<dbReference type="PANTHER" id="PTHR30273">
    <property type="entry name" value="PERIPLASMIC SIGNAL SENSOR AND SIGMA FACTOR ACTIVATOR FECR-RELATED"/>
    <property type="match status" value="1"/>
</dbReference>
<dbReference type="InterPro" id="IPR012373">
    <property type="entry name" value="Ferrdict_sens_TM"/>
</dbReference>
<dbReference type="InterPro" id="IPR006860">
    <property type="entry name" value="FecR"/>
</dbReference>
<feature type="transmembrane region" description="Helical" evidence="1">
    <location>
        <begin position="100"/>
        <end position="118"/>
    </location>
</feature>
<dbReference type="PANTHER" id="PTHR30273:SF2">
    <property type="entry name" value="PROTEIN FECR"/>
    <property type="match status" value="1"/>
</dbReference>
<dbReference type="Gene3D" id="2.60.120.1440">
    <property type="match status" value="1"/>
</dbReference>
<gene>
    <name evidence="4" type="ORF">SAMN06265350_101463</name>
</gene>
<proteinExistence type="predicted"/>
<evidence type="ECO:0000259" key="2">
    <source>
        <dbReference type="Pfam" id="PF04773"/>
    </source>
</evidence>
<evidence type="ECO:0000313" key="5">
    <source>
        <dbReference type="Proteomes" id="UP000315971"/>
    </source>
</evidence>
<keyword evidence="5" id="KW-1185">Reference proteome</keyword>
<organism evidence="4 5">
    <name type="scientific">Solitalea koreensis</name>
    <dbReference type="NCBI Taxonomy" id="543615"/>
    <lineage>
        <taxon>Bacteria</taxon>
        <taxon>Pseudomonadati</taxon>
        <taxon>Bacteroidota</taxon>
        <taxon>Sphingobacteriia</taxon>
        <taxon>Sphingobacteriales</taxon>
        <taxon>Sphingobacteriaceae</taxon>
        <taxon>Solitalea</taxon>
    </lineage>
</organism>
<evidence type="ECO:0000259" key="3">
    <source>
        <dbReference type="Pfam" id="PF16344"/>
    </source>
</evidence>
<feature type="domain" description="Protein FecR C-terminal" evidence="3">
    <location>
        <begin position="341"/>
        <end position="409"/>
    </location>
</feature>